<evidence type="ECO:0000256" key="3">
    <source>
        <dbReference type="ARBA" id="ARBA00022989"/>
    </source>
</evidence>
<sequence>MTVSYSKHVSTSHGFGHFWKLLFRWRGSIYKLLWPELCLYVFLYYTLNLTYRLILSEHNKSYFEKTVLYCSSFANLIPVSFVLGFYVSLIIGRWWDTYMSMPWPDNMAFYVSTFINGQDERGYLMRRTIMRYLNLSFIITLICISPVVRKRFPSLDYLVKAGVLFANEKEIMENLKTSHPKYSMPLIWASNICIQARMEGRVRDDFALKTLVDEISTYRGYCGTMFSYDWVNIPLVYTQVVTLAVYAYFLASLMGSQMINPEKSFEKRYIDTYVPIFNFLQFFFYMGWLKVAEVLINPLGEDDDDFEVQWLIDRNIEFSYLVVDEMYKEQPELTKYQYCNEAMPEELPFTITAQHLYTKHPQDSAAGIDVSPEVEFSSTMPEKEEDNISVQETKLNVPLLVSVKQGHGSHHFSSDSCGNFLRPSYCTQKPFNQLKDLLKRKRIMPGNSELVQSRGQTIWHRKLNSKDTAGSQKTGQSVLFTPTSMTAEYECEKADIYHQDASSSSKHNEEKFDE</sequence>
<evidence type="ECO:0000313" key="7">
    <source>
        <dbReference type="Proteomes" id="UP000694941"/>
    </source>
</evidence>
<feature type="transmembrane region" description="Helical" evidence="6">
    <location>
        <begin position="66"/>
        <end position="91"/>
    </location>
</feature>
<keyword evidence="7" id="KW-1185">Reference proteome</keyword>
<feature type="transmembrane region" description="Helical" evidence="6">
    <location>
        <begin position="272"/>
        <end position="289"/>
    </location>
</feature>
<evidence type="ECO:0000256" key="5">
    <source>
        <dbReference type="ARBA" id="ARBA00034769"/>
    </source>
</evidence>
<keyword evidence="6" id="KW-1003">Cell membrane</keyword>
<keyword evidence="3 6" id="KW-1133">Transmembrane helix</keyword>
<evidence type="ECO:0000256" key="4">
    <source>
        <dbReference type="ARBA" id="ARBA00023136"/>
    </source>
</evidence>
<feature type="transmembrane region" description="Helical" evidence="6">
    <location>
        <begin position="32"/>
        <end position="54"/>
    </location>
</feature>
<evidence type="ECO:0000256" key="1">
    <source>
        <dbReference type="ARBA" id="ARBA00004370"/>
    </source>
</evidence>
<feature type="transmembrane region" description="Helical" evidence="6">
    <location>
        <begin position="233"/>
        <end position="251"/>
    </location>
</feature>
<keyword evidence="6" id="KW-0868">Chloride</keyword>
<evidence type="ECO:0000256" key="6">
    <source>
        <dbReference type="RuleBase" id="RU363126"/>
    </source>
</evidence>
<dbReference type="InterPro" id="IPR021134">
    <property type="entry name" value="Bestrophin-like"/>
</dbReference>
<keyword evidence="4 6" id="KW-0472">Membrane</keyword>
<comment type="function">
    <text evidence="6">Forms chloride channels.</text>
</comment>
<proteinExistence type="inferred from homology"/>
<dbReference type="PANTHER" id="PTHR10736:SF65">
    <property type="entry name" value="BESTROPHIN 1, ISOFORM C-RELATED"/>
    <property type="match status" value="1"/>
</dbReference>
<comment type="subcellular location">
    <subcellularLocation>
        <location evidence="6">Cell membrane</location>
        <topology evidence="6">Multi-pass membrane protein</topology>
    </subcellularLocation>
    <subcellularLocation>
        <location evidence="1">Membrane</location>
    </subcellularLocation>
</comment>
<dbReference type="RefSeq" id="XP_013788699.1">
    <property type="nucleotide sequence ID" value="XM_013933245.1"/>
</dbReference>
<feature type="transmembrane region" description="Helical" evidence="6">
    <location>
        <begin position="129"/>
        <end position="148"/>
    </location>
</feature>
<gene>
    <name evidence="8" type="primary">LOC106472590</name>
</gene>
<evidence type="ECO:0000256" key="2">
    <source>
        <dbReference type="ARBA" id="ARBA00022692"/>
    </source>
</evidence>
<keyword evidence="6" id="KW-0869">Chloride channel</keyword>
<dbReference type="Pfam" id="PF01062">
    <property type="entry name" value="Bestrophin"/>
    <property type="match status" value="1"/>
</dbReference>
<reference evidence="8" key="1">
    <citation type="submission" date="2025-08" db="UniProtKB">
        <authorList>
            <consortium name="RefSeq"/>
        </authorList>
    </citation>
    <scope>IDENTIFICATION</scope>
    <source>
        <tissue evidence="8">Muscle</tissue>
    </source>
</reference>
<organism evidence="7 8">
    <name type="scientific">Limulus polyphemus</name>
    <name type="common">Atlantic horseshoe crab</name>
    <dbReference type="NCBI Taxonomy" id="6850"/>
    <lineage>
        <taxon>Eukaryota</taxon>
        <taxon>Metazoa</taxon>
        <taxon>Ecdysozoa</taxon>
        <taxon>Arthropoda</taxon>
        <taxon>Chelicerata</taxon>
        <taxon>Merostomata</taxon>
        <taxon>Xiphosura</taxon>
        <taxon>Limulidae</taxon>
        <taxon>Limulus</taxon>
    </lineage>
</organism>
<keyword evidence="6" id="KW-0813">Transport</keyword>
<comment type="similarity">
    <text evidence="5 6">Belongs to the anion channel-forming bestrophin (TC 1.A.46) family. Calcium-sensitive chloride channel subfamily.</text>
</comment>
<name>A0ABM1BU50_LIMPO</name>
<keyword evidence="6" id="KW-0406">Ion transport</keyword>
<dbReference type="Proteomes" id="UP000694941">
    <property type="component" value="Unplaced"/>
</dbReference>
<evidence type="ECO:0000313" key="8">
    <source>
        <dbReference type="RefSeq" id="XP_013788699.1"/>
    </source>
</evidence>
<dbReference type="PANTHER" id="PTHR10736">
    <property type="entry name" value="BESTROPHIN"/>
    <property type="match status" value="1"/>
</dbReference>
<dbReference type="InterPro" id="IPR000615">
    <property type="entry name" value="Bestrophin"/>
</dbReference>
<feature type="non-terminal residue" evidence="8">
    <location>
        <position position="514"/>
    </location>
</feature>
<keyword evidence="2 6" id="KW-0812">Transmembrane</keyword>
<dbReference type="GeneID" id="106472590"/>
<accession>A0ABM1BU50</accession>
<protein>
    <recommendedName>
        <fullName evidence="6">Bestrophin homolog</fullName>
    </recommendedName>
</protein>
<keyword evidence="6" id="KW-0407">Ion channel</keyword>